<dbReference type="Gene3D" id="3.60.21.10">
    <property type="match status" value="1"/>
</dbReference>
<organism evidence="13 14">
    <name type="scientific">Ciona intestinalis</name>
    <name type="common">Transparent sea squirt</name>
    <name type="synonym">Ascidia intestinalis</name>
    <dbReference type="NCBI Taxonomy" id="7719"/>
    <lineage>
        <taxon>Eukaryota</taxon>
        <taxon>Metazoa</taxon>
        <taxon>Chordata</taxon>
        <taxon>Tunicata</taxon>
        <taxon>Ascidiacea</taxon>
        <taxon>Phlebobranchia</taxon>
        <taxon>Cionidae</taxon>
        <taxon>Ciona</taxon>
    </lineage>
</organism>
<reference evidence="14" key="1">
    <citation type="journal article" date="2002" name="Science">
        <title>The draft genome of Ciona intestinalis: insights into chordate and vertebrate origins.</title>
        <authorList>
            <person name="Dehal P."/>
            <person name="Satou Y."/>
            <person name="Campbell R.K."/>
            <person name="Chapman J."/>
            <person name="Degnan B."/>
            <person name="De Tomaso A."/>
            <person name="Davidson B."/>
            <person name="Di Gregorio A."/>
            <person name="Gelpke M."/>
            <person name="Goodstein D.M."/>
            <person name="Harafuji N."/>
            <person name="Hastings K.E."/>
            <person name="Ho I."/>
            <person name="Hotta K."/>
            <person name="Huang W."/>
            <person name="Kawashima T."/>
            <person name="Lemaire P."/>
            <person name="Martinez D."/>
            <person name="Meinertzhagen I.A."/>
            <person name="Necula S."/>
            <person name="Nonaka M."/>
            <person name="Putnam N."/>
            <person name="Rash S."/>
            <person name="Saiga H."/>
            <person name="Satake M."/>
            <person name="Terry A."/>
            <person name="Yamada L."/>
            <person name="Wang H.G."/>
            <person name="Awazu S."/>
            <person name="Azumi K."/>
            <person name="Boore J."/>
            <person name="Branno M."/>
            <person name="Chin-Bow S."/>
            <person name="DeSantis R."/>
            <person name="Doyle S."/>
            <person name="Francino P."/>
            <person name="Keys D.N."/>
            <person name="Haga S."/>
            <person name="Hayashi H."/>
            <person name="Hino K."/>
            <person name="Imai K.S."/>
            <person name="Inaba K."/>
            <person name="Kano S."/>
            <person name="Kobayashi K."/>
            <person name="Kobayashi M."/>
            <person name="Lee B.I."/>
            <person name="Makabe K.W."/>
            <person name="Manohar C."/>
            <person name="Matassi G."/>
            <person name="Medina M."/>
            <person name="Mochizuki Y."/>
            <person name="Mount S."/>
            <person name="Morishita T."/>
            <person name="Miura S."/>
            <person name="Nakayama A."/>
            <person name="Nishizaka S."/>
            <person name="Nomoto H."/>
            <person name="Ohta F."/>
            <person name="Oishi K."/>
            <person name="Rigoutsos I."/>
            <person name="Sano M."/>
            <person name="Sasaki A."/>
            <person name="Sasakura Y."/>
            <person name="Shoguchi E."/>
            <person name="Shin-i T."/>
            <person name="Spagnuolo A."/>
            <person name="Stainier D."/>
            <person name="Suzuki M.M."/>
            <person name="Tassy O."/>
            <person name="Takatori N."/>
            <person name="Tokuoka M."/>
            <person name="Yagi K."/>
            <person name="Yoshizaki F."/>
            <person name="Wada S."/>
            <person name="Zhang C."/>
            <person name="Hyatt P.D."/>
            <person name="Larimer F."/>
            <person name="Detter C."/>
            <person name="Doggett N."/>
            <person name="Glavina T."/>
            <person name="Hawkins T."/>
            <person name="Richardson P."/>
            <person name="Lucas S."/>
            <person name="Kohara Y."/>
            <person name="Levine M."/>
            <person name="Satoh N."/>
            <person name="Rokhsar D.S."/>
        </authorList>
    </citation>
    <scope>NUCLEOTIDE SEQUENCE [LARGE SCALE GENOMIC DNA]</scope>
</reference>
<feature type="domain" description="Sphingomyelin phosphodiesterase C-terminal" evidence="12">
    <location>
        <begin position="216"/>
        <end position="361"/>
    </location>
</feature>
<dbReference type="InterPro" id="IPR045473">
    <property type="entry name" value="ASM_C"/>
</dbReference>
<dbReference type="CDD" id="cd00842">
    <property type="entry name" value="MPP_ASMase"/>
    <property type="match status" value="1"/>
</dbReference>
<comment type="subcellular location">
    <subcellularLocation>
        <location evidence="2">Secreted</location>
    </subcellularLocation>
</comment>
<dbReference type="STRING" id="7719.ENSCINP00000004518"/>
<keyword evidence="10" id="KW-0472">Membrane</keyword>
<dbReference type="GO" id="GO:0046872">
    <property type="term" value="F:metal ion binding"/>
    <property type="evidence" value="ECO:0007669"/>
    <property type="project" value="UniProtKB-KW"/>
</dbReference>
<evidence type="ECO:0000256" key="10">
    <source>
        <dbReference type="SAM" id="Phobius"/>
    </source>
</evidence>
<dbReference type="GO" id="GO:0005615">
    <property type="term" value="C:extracellular space"/>
    <property type="evidence" value="ECO:0000318"/>
    <property type="project" value="GO_Central"/>
</dbReference>
<comment type="similarity">
    <text evidence="3">Belongs to the acid sphingomyelinase family.</text>
</comment>
<keyword evidence="6" id="KW-0732">Signal</keyword>
<dbReference type="Ensembl" id="ENSCINT00000004518.3">
    <property type="protein sequence ID" value="ENSCINP00000004518.3"/>
    <property type="gene ID" value="ENSCING00000002209.3"/>
</dbReference>
<sequence>MKNIEGDPDFIIWTGDDTLHTSDEDKYLGTELVLETIRNLTDLIKGTFPNTTVHACLGNHDYHHKSQIPPGPSYILSNVAEYWRDWMTEEQFQMFNSTGQYSVEIATKVNLISLNTNVWYTSNHGVNGTGDPGSYFKWFENQLQQARTGSAKVYVIGHVPPGHFELVDYKYWFYPSYNERYVDIIRRYSDVIIGQFFGHHHTDTFRMFYDENNKAISNLLIAPGVTPWMTTLPGAKDGANNPGVRLFEYDVTTMIPTDYVQYYLNLPDANNNGRADWLEEYRATSAFELPDLTTSSWDALSKRLASADVSDQTSEDTKMLQKFSEINSVSYNFATCDKQCQLNQVCAVRELNYEKYKACVSGGITLVPVFYLLMFSCAVLLWNSF</sequence>
<evidence type="ECO:0000256" key="2">
    <source>
        <dbReference type="ARBA" id="ARBA00004613"/>
    </source>
</evidence>
<accession>F6ZPY9</accession>
<name>F6ZPY9_CIOIN</name>
<evidence type="ECO:0000256" key="3">
    <source>
        <dbReference type="ARBA" id="ARBA00008234"/>
    </source>
</evidence>
<dbReference type="InterPro" id="IPR029052">
    <property type="entry name" value="Metallo-depent_PP-like"/>
</dbReference>
<dbReference type="InterPro" id="IPR004843">
    <property type="entry name" value="Calcineurin-like_PHP"/>
</dbReference>
<dbReference type="SUPFAM" id="SSF56300">
    <property type="entry name" value="Metallo-dependent phosphatases"/>
    <property type="match status" value="1"/>
</dbReference>
<dbReference type="EMBL" id="EAAA01002774">
    <property type="status" value="NOT_ANNOTATED_CDS"/>
    <property type="molecule type" value="Genomic_DNA"/>
</dbReference>
<keyword evidence="10" id="KW-0812">Transmembrane</keyword>
<feature type="domain" description="Calcineurin-like phosphoesterase" evidence="11">
    <location>
        <begin position="5"/>
        <end position="202"/>
    </location>
</feature>
<dbReference type="InterPro" id="IPR041805">
    <property type="entry name" value="ASMase/PPN1_MPP"/>
</dbReference>
<evidence type="ECO:0000256" key="4">
    <source>
        <dbReference type="ARBA" id="ARBA00022525"/>
    </source>
</evidence>
<evidence type="ECO:0000259" key="12">
    <source>
        <dbReference type="Pfam" id="PF19272"/>
    </source>
</evidence>
<evidence type="ECO:0000256" key="9">
    <source>
        <dbReference type="ARBA" id="ARBA00023180"/>
    </source>
</evidence>
<protein>
    <submittedName>
        <fullName evidence="13">Uncharacterized protein</fullName>
    </submittedName>
</protein>
<evidence type="ECO:0000256" key="8">
    <source>
        <dbReference type="ARBA" id="ARBA00022833"/>
    </source>
</evidence>
<evidence type="ECO:0000256" key="7">
    <source>
        <dbReference type="ARBA" id="ARBA00022801"/>
    </source>
</evidence>
<feature type="transmembrane region" description="Helical" evidence="10">
    <location>
        <begin position="360"/>
        <end position="382"/>
    </location>
</feature>
<evidence type="ECO:0000256" key="6">
    <source>
        <dbReference type="ARBA" id="ARBA00022729"/>
    </source>
</evidence>
<proteinExistence type="inferred from homology"/>
<dbReference type="Pfam" id="PF00149">
    <property type="entry name" value="Metallophos"/>
    <property type="match status" value="1"/>
</dbReference>
<evidence type="ECO:0000313" key="13">
    <source>
        <dbReference type="Ensembl" id="ENSCINP00000004518.3"/>
    </source>
</evidence>
<dbReference type="Proteomes" id="UP000008144">
    <property type="component" value="Chromosome 8"/>
</dbReference>
<dbReference type="GeneTree" id="ENSGT00950000183182"/>
<keyword evidence="8" id="KW-0862">Zinc</keyword>
<evidence type="ECO:0000256" key="1">
    <source>
        <dbReference type="ARBA" id="ARBA00001947"/>
    </source>
</evidence>
<comment type="cofactor">
    <cofactor evidence="1">
        <name>Zn(2+)</name>
        <dbReference type="ChEBI" id="CHEBI:29105"/>
    </cofactor>
</comment>
<keyword evidence="14" id="KW-1185">Reference proteome</keyword>
<dbReference type="PANTHER" id="PTHR10340:SF57">
    <property type="entry name" value="METALLOPHOS DOMAIN-CONTAINING PROTEIN"/>
    <property type="match status" value="1"/>
</dbReference>
<keyword evidence="10" id="KW-1133">Transmembrane helix</keyword>
<keyword evidence="4" id="KW-0964">Secreted</keyword>
<reference evidence="13" key="4">
    <citation type="submission" date="2025-09" db="UniProtKB">
        <authorList>
            <consortium name="Ensembl"/>
        </authorList>
    </citation>
    <scope>IDENTIFICATION</scope>
</reference>
<dbReference type="AlphaFoldDB" id="F6ZPY9"/>
<evidence type="ECO:0000256" key="5">
    <source>
        <dbReference type="ARBA" id="ARBA00022723"/>
    </source>
</evidence>
<dbReference type="Pfam" id="PF19272">
    <property type="entry name" value="ASMase_C"/>
    <property type="match status" value="1"/>
</dbReference>
<dbReference type="OMA" id="GNFWHIT"/>
<reference evidence="13" key="3">
    <citation type="submission" date="2025-08" db="UniProtKB">
        <authorList>
            <consortium name="Ensembl"/>
        </authorList>
    </citation>
    <scope>IDENTIFICATION</scope>
</reference>
<keyword evidence="9" id="KW-0325">Glycoprotein</keyword>
<dbReference type="PANTHER" id="PTHR10340">
    <property type="entry name" value="SPHINGOMYELIN PHOSPHODIESTERASE"/>
    <property type="match status" value="1"/>
</dbReference>
<evidence type="ECO:0000313" key="14">
    <source>
        <dbReference type="Proteomes" id="UP000008144"/>
    </source>
</evidence>
<dbReference type="GO" id="GO:0008081">
    <property type="term" value="F:phosphoric diester hydrolase activity"/>
    <property type="evidence" value="ECO:0000318"/>
    <property type="project" value="GO_Central"/>
</dbReference>
<keyword evidence="5" id="KW-0479">Metal-binding</keyword>
<dbReference type="InParanoid" id="F6ZPY9"/>
<keyword evidence="7" id="KW-0378">Hydrolase</keyword>
<dbReference type="HOGENOM" id="CLU_014743_0_2_1"/>
<evidence type="ECO:0000259" key="11">
    <source>
        <dbReference type="Pfam" id="PF00149"/>
    </source>
</evidence>
<reference evidence="13" key="2">
    <citation type="journal article" date="2008" name="Genome Biol.">
        <title>Improved genome assembly and evidence-based global gene model set for the chordate Ciona intestinalis: new insight into intron and operon populations.</title>
        <authorList>
            <person name="Satou Y."/>
            <person name="Mineta K."/>
            <person name="Ogasawara M."/>
            <person name="Sasakura Y."/>
            <person name="Shoguchi E."/>
            <person name="Ueno K."/>
            <person name="Yamada L."/>
            <person name="Matsumoto J."/>
            <person name="Wasserscheid J."/>
            <person name="Dewar K."/>
            <person name="Wiley G.B."/>
            <person name="Macmil S.L."/>
            <person name="Roe B.A."/>
            <person name="Zeller R.W."/>
            <person name="Hastings K.E."/>
            <person name="Lemaire P."/>
            <person name="Lindquist E."/>
            <person name="Endo T."/>
            <person name="Hotta K."/>
            <person name="Inaba K."/>
        </authorList>
    </citation>
    <scope>NUCLEOTIDE SEQUENCE [LARGE SCALE GENOMIC DNA]</scope>
    <source>
        <strain evidence="13">wild type</strain>
    </source>
</reference>